<reference evidence="1 2" key="1">
    <citation type="submission" date="2020-08" db="EMBL/GenBank/DDBJ databases">
        <title>Genomic Encyclopedia of Type Strains, Phase IV (KMG-V): Genome sequencing to study the core and pangenomes of soil and plant-associated prokaryotes.</title>
        <authorList>
            <person name="Whitman W."/>
        </authorList>
    </citation>
    <scope>NUCLEOTIDE SEQUENCE [LARGE SCALE GENOMIC DNA]</scope>
    <source>
        <strain evidence="1 2">X5P3</strain>
    </source>
</reference>
<comment type="caution">
    <text evidence="1">The sequence shown here is derived from an EMBL/GenBank/DDBJ whole genome shotgun (WGS) entry which is preliminary data.</text>
</comment>
<evidence type="ECO:0000313" key="1">
    <source>
        <dbReference type="EMBL" id="MBB5064788.1"/>
    </source>
</evidence>
<proteinExistence type="predicted"/>
<gene>
    <name evidence="1" type="ORF">HDF15_003148</name>
</gene>
<dbReference type="EMBL" id="JACHIO010000012">
    <property type="protein sequence ID" value="MBB5064788.1"/>
    <property type="molecule type" value="Genomic_DNA"/>
</dbReference>
<protein>
    <submittedName>
        <fullName evidence="1">Uncharacterized protein</fullName>
    </submittedName>
</protein>
<evidence type="ECO:0000313" key="2">
    <source>
        <dbReference type="Proteomes" id="UP000584867"/>
    </source>
</evidence>
<accession>A0A7W8E9S6</accession>
<organism evidence="1 2">
    <name type="scientific">Granulicella mallensis</name>
    <dbReference type="NCBI Taxonomy" id="940614"/>
    <lineage>
        <taxon>Bacteria</taxon>
        <taxon>Pseudomonadati</taxon>
        <taxon>Acidobacteriota</taxon>
        <taxon>Terriglobia</taxon>
        <taxon>Terriglobales</taxon>
        <taxon>Acidobacteriaceae</taxon>
        <taxon>Granulicella</taxon>
    </lineage>
</organism>
<dbReference type="RefSeq" id="WP_184256958.1">
    <property type="nucleotide sequence ID" value="NZ_JACHIO010000012.1"/>
</dbReference>
<dbReference type="AlphaFoldDB" id="A0A7W8E9S6"/>
<dbReference type="Proteomes" id="UP000584867">
    <property type="component" value="Unassembled WGS sequence"/>
</dbReference>
<name>A0A7W8E9S6_9BACT</name>
<sequence>MQNGIILLVDVDALLEERRVENNVYLLDNTKKLGSIGEGTTDLTTNIVGALNPDGSIAGEAVMNWLPYGIAAAPNPVLRVAARKDHGAARFHELLAELKTASPANVAKIVARHEKIANQQECATFERKDGRHHEVPMAFAHPAGVSKGETTVSAGDLSPLISDITGPAVDNGVLYPAQYGSPDAITEGWYWSATVDTHKTGLHVYQIHLLVHRPVGKKGEPVVWKPETFVVNAKINVTAGTIANGFTGYGPGVLPLVPQLTAA</sequence>